<comment type="caution">
    <text evidence="3">The sequence shown here is derived from an EMBL/GenBank/DDBJ whole genome shotgun (WGS) entry which is preliminary data.</text>
</comment>
<proteinExistence type="predicted"/>
<reference evidence="3 4" key="1">
    <citation type="submission" date="2019-10" db="EMBL/GenBank/DDBJ databases">
        <title>Cognatihalovulum marinum gen. nov. sp. nov., a new member of the family Rhodobacteraceae isolated from deep seawater of the Northwest Indian Ocean.</title>
        <authorList>
            <person name="Ruan C."/>
            <person name="Wang J."/>
            <person name="Zheng X."/>
            <person name="Song L."/>
            <person name="Zhu Y."/>
            <person name="Huang Y."/>
            <person name="Lu Z."/>
            <person name="Du W."/>
            <person name="Huang L."/>
            <person name="Dai X."/>
        </authorList>
    </citation>
    <scope>NUCLEOTIDE SEQUENCE [LARGE SCALE GENOMIC DNA]</scope>
    <source>
        <strain evidence="3 4">2CG4</strain>
    </source>
</reference>
<keyword evidence="2" id="KW-0812">Transmembrane</keyword>
<keyword evidence="2" id="KW-0472">Membrane</keyword>
<dbReference type="AlphaFoldDB" id="A0A6L5Z615"/>
<evidence type="ECO:0000313" key="3">
    <source>
        <dbReference type="EMBL" id="MSU91432.1"/>
    </source>
</evidence>
<feature type="transmembrane region" description="Helical" evidence="2">
    <location>
        <begin position="118"/>
        <end position="137"/>
    </location>
</feature>
<feature type="transmembrane region" description="Helical" evidence="2">
    <location>
        <begin position="28"/>
        <end position="48"/>
    </location>
</feature>
<dbReference type="RefSeq" id="WP_154448580.1">
    <property type="nucleotide sequence ID" value="NZ_WIND01000019.1"/>
</dbReference>
<feature type="transmembrane region" description="Helical" evidence="2">
    <location>
        <begin position="143"/>
        <end position="167"/>
    </location>
</feature>
<evidence type="ECO:0000256" key="2">
    <source>
        <dbReference type="SAM" id="Phobius"/>
    </source>
</evidence>
<keyword evidence="4" id="KW-1185">Reference proteome</keyword>
<dbReference type="Proteomes" id="UP000474957">
    <property type="component" value="Unassembled WGS sequence"/>
</dbReference>
<sequence>MLLRALILLGLVASASVALSYMFGAEVLAALGMIISQAKIVLAKTLSIGSKGLVLWLKAQGMNFARVELAKRWVLKSLVPMLIGAANQRRIAGFVAAFKTAATGRYRSMMAWYKQLPLAVRVISVLIAMCATLALAITSMSLWLLIFSVQVPFWIIAAATAFGTMIWKTVQKLLFRTIAFMQLYRIWGMIRDRLPPEYLARKRRFDYRIARIVVRRRKLTLGQMRTGKDSLAMRLALIREYFRHVRPAVPSQDELDRSRARRAGRTRDTPAE</sequence>
<keyword evidence="2" id="KW-1133">Transmembrane helix</keyword>
<evidence type="ECO:0000313" key="4">
    <source>
        <dbReference type="Proteomes" id="UP000474957"/>
    </source>
</evidence>
<accession>A0A6L5Z615</accession>
<feature type="region of interest" description="Disordered" evidence="1">
    <location>
        <begin position="252"/>
        <end position="272"/>
    </location>
</feature>
<protein>
    <submittedName>
        <fullName evidence="3">Uncharacterized protein</fullName>
    </submittedName>
</protein>
<evidence type="ECO:0000256" key="1">
    <source>
        <dbReference type="SAM" id="MobiDB-lite"/>
    </source>
</evidence>
<gene>
    <name evidence="3" type="ORF">GE300_17775</name>
</gene>
<dbReference type="EMBL" id="WIND01000019">
    <property type="protein sequence ID" value="MSU91432.1"/>
    <property type="molecule type" value="Genomic_DNA"/>
</dbReference>
<name>A0A6L5Z615_9RHOB</name>
<organism evidence="3 4">
    <name type="scientific">Halovulum marinum</name>
    <dbReference type="NCBI Taxonomy" id="2662447"/>
    <lineage>
        <taxon>Bacteria</taxon>
        <taxon>Pseudomonadati</taxon>
        <taxon>Pseudomonadota</taxon>
        <taxon>Alphaproteobacteria</taxon>
        <taxon>Rhodobacterales</taxon>
        <taxon>Paracoccaceae</taxon>
        <taxon>Halovulum</taxon>
    </lineage>
</organism>